<dbReference type="InParanoid" id="A0A078ADT3"/>
<dbReference type="Pfam" id="PF10257">
    <property type="entry name" value="RAI16-like"/>
    <property type="match status" value="1"/>
</dbReference>
<evidence type="ECO:0000256" key="1">
    <source>
        <dbReference type="SAM" id="MobiDB-lite"/>
    </source>
</evidence>
<accession>A0A078ADT3</accession>
<dbReference type="PANTHER" id="PTHR21705:SF11">
    <property type="entry name" value="FHIP FAMILY PROTEIN CG3558"/>
    <property type="match status" value="1"/>
</dbReference>
<dbReference type="Proteomes" id="UP000039865">
    <property type="component" value="Unassembled WGS sequence"/>
</dbReference>
<dbReference type="AlphaFoldDB" id="A0A078ADT3"/>
<keyword evidence="3" id="KW-1185">Reference proteome</keyword>
<reference evidence="2 3" key="1">
    <citation type="submission" date="2014-06" db="EMBL/GenBank/DDBJ databases">
        <authorList>
            <person name="Swart Estienne"/>
        </authorList>
    </citation>
    <scope>NUCLEOTIDE SEQUENCE [LARGE SCALE GENOMIC DNA]</scope>
    <source>
        <strain evidence="2 3">130c</strain>
    </source>
</reference>
<dbReference type="OrthoDB" id="5350595at2759"/>
<dbReference type="EMBL" id="CCKQ01008552">
    <property type="protein sequence ID" value="CDW80011.1"/>
    <property type="molecule type" value="Genomic_DNA"/>
</dbReference>
<protein>
    <submittedName>
        <fullName evidence="2">Uncharacterized protein</fullName>
    </submittedName>
</protein>
<dbReference type="InterPro" id="IPR019384">
    <property type="entry name" value="FHIP"/>
</dbReference>
<sequence length="1045" mass="120938">MGEDRKTSQNEPNHPNPKISQKMQNLPQQIETSAQIRSKEQSSKNIVASFFSNKQQKVTQTNLERLELNWKKFRSDLDKILIDPEKYENNSKKCIEEKLKPRLQQVLDAILQEDLENRENKTIGDCLEYTLKTGIIQELVAYGKNDRPQGLFVICLKFISYIILDIQATHIINHQEVHPAIMQLMMHIHNSIKNNMLDLQYDNGDLKKYIIELIKSLTTKIYEQPSLVNLLFTDSRIGTKKGAYLPMSILLLLLIKEDISESEDLKLILRDSILMHLKLNNQEVLRYIVEESEICVILVAKLGYYFQALPQEVDLISNNKVVSQYPEDEESKFLAQLNLNEQITQIFSNDKKDQHAEFREFVKFCAFLNKCALCILHSGKLIENLCTEIFNQLLLETLQPRLLKADKPKIIRTSLQYVIQILTMFTCSKLIKIVYHFLFGFPASMNIALQEEPNNRQSLLSISKFDSLLEKSDHESLKESYKHSRQSSIAYNSNSSGKQSQPFNYAPSLTARPQRNFANDIQLKISRANFEHKNMKSSYAINNPFMPPLQSPLHQKAARMNEIIDSVMESSFYDDALDNYNSNQNSAIYIGPVYNHDNHKSKQLLQMLFKNLHKKEEKIGFTVLKFLDLILEKNIIEINDALFLQSIQKYVSTSIQGHNNQQSIQVSSISKLQDKFIQMFPTASSFIYNSHKTNNYQELNNILVSQLQKVSEAISMQLNEQNLMLTDDGMEMMDIFSFLLMSDHSMTLAEFDNQILQSPKRGVDGPQIYKIQEETNDFTLPTEDDEDFQLEDITGMNKFPGRKLNFDDSYSSPTPSLKSKSMSANYELDDIERIDPSTFSQKGDFIRQISAKLQQFLANTPEENLLLTSIISRIFSFPAKLDEEYNMVDQMHSKSTLLHLFLFEIPSQFSSQHYSNPCQFLSILRIINEKIEELLQDRMLVLLVNAVKKEPDFLAYSLSEKVNSLVIGNTQLSELFMKKRREIYSIVVFEEFLKEIAGCLYVKELAVDMLESYEQAHLEDIKFECALAKFKKEIVKEDEIIEKIQ</sequence>
<feature type="compositionally biased region" description="Polar residues" evidence="1">
    <location>
        <begin position="9"/>
        <end position="36"/>
    </location>
</feature>
<gene>
    <name evidence="2" type="primary">Contig15992.g17041</name>
    <name evidence="2" type="ORF">STYLEM_9004</name>
</gene>
<organism evidence="2 3">
    <name type="scientific">Stylonychia lemnae</name>
    <name type="common">Ciliate</name>
    <dbReference type="NCBI Taxonomy" id="5949"/>
    <lineage>
        <taxon>Eukaryota</taxon>
        <taxon>Sar</taxon>
        <taxon>Alveolata</taxon>
        <taxon>Ciliophora</taxon>
        <taxon>Intramacronucleata</taxon>
        <taxon>Spirotrichea</taxon>
        <taxon>Stichotrichia</taxon>
        <taxon>Sporadotrichida</taxon>
        <taxon>Oxytrichidae</taxon>
        <taxon>Stylonychinae</taxon>
        <taxon>Stylonychia</taxon>
    </lineage>
</organism>
<evidence type="ECO:0000313" key="2">
    <source>
        <dbReference type="EMBL" id="CDW80011.1"/>
    </source>
</evidence>
<feature type="region of interest" description="Disordered" evidence="1">
    <location>
        <begin position="1"/>
        <end position="38"/>
    </location>
</feature>
<dbReference type="PANTHER" id="PTHR21705">
    <property type="entry name" value="RAI16 PROTEIN-RELATED"/>
    <property type="match status" value="1"/>
</dbReference>
<dbReference type="InterPro" id="IPR045668">
    <property type="entry name" value="FHIP_KELAA_motif"/>
</dbReference>
<dbReference type="Pfam" id="PF19311">
    <property type="entry name" value="KELAA"/>
    <property type="match status" value="1"/>
</dbReference>
<evidence type="ECO:0000313" key="3">
    <source>
        <dbReference type="Proteomes" id="UP000039865"/>
    </source>
</evidence>
<name>A0A078ADT3_STYLE</name>
<proteinExistence type="predicted"/>